<dbReference type="VEuPathDB" id="FungiDB:PAAG_11626"/>
<accession>A0A0A2V2D9</accession>
<keyword evidence="2" id="KW-1185">Reference proteome</keyword>
<proteinExistence type="predicted"/>
<protein>
    <submittedName>
        <fullName evidence="1">Uncharacterized protein</fullName>
    </submittedName>
</protein>
<dbReference type="Proteomes" id="UP000002059">
    <property type="component" value="Partially assembled WGS sequence"/>
</dbReference>
<organism evidence="1 2">
    <name type="scientific">Paracoccidioides lutzii (strain ATCC MYA-826 / Pb01)</name>
    <name type="common">Paracoccidioides brasiliensis</name>
    <dbReference type="NCBI Taxonomy" id="502779"/>
    <lineage>
        <taxon>Eukaryota</taxon>
        <taxon>Fungi</taxon>
        <taxon>Dikarya</taxon>
        <taxon>Ascomycota</taxon>
        <taxon>Pezizomycotina</taxon>
        <taxon>Eurotiomycetes</taxon>
        <taxon>Eurotiomycetidae</taxon>
        <taxon>Onygenales</taxon>
        <taxon>Ajellomycetaceae</taxon>
        <taxon>Paracoccidioides</taxon>
    </lineage>
</organism>
<dbReference type="AlphaFoldDB" id="A0A0A2V2D9"/>
<dbReference type="GeneID" id="26970559"/>
<name>A0A0A2V2D9_PARBA</name>
<dbReference type="KEGG" id="pbl:PAAG_11626"/>
<dbReference type="HOGENOM" id="CLU_2109759_0_0_1"/>
<dbReference type="EMBL" id="KN293998">
    <property type="protein sequence ID" value="KGQ01643.1"/>
    <property type="molecule type" value="Genomic_DNA"/>
</dbReference>
<gene>
    <name evidence="1" type="ORF">PAAG_11626</name>
</gene>
<dbReference type="RefSeq" id="XP_015703152.1">
    <property type="nucleotide sequence ID" value="XM_015847243.1"/>
</dbReference>
<reference evidence="1 2" key="1">
    <citation type="journal article" date="2011" name="PLoS Genet.">
        <title>Comparative genomic analysis of human fungal pathogens causing paracoccidioidomycosis.</title>
        <authorList>
            <person name="Desjardins C.A."/>
            <person name="Champion M.D."/>
            <person name="Holder J.W."/>
            <person name="Muszewska A."/>
            <person name="Goldberg J."/>
            <person name="Bailao A.M."/>
            <person name="Brigido M.M."/>
            <person name="Ferreira M.E."/>
            <person name="Garcia A.M."/>
            <person name="Grynberg M."/>
            <person name="Gujja S."/>
            <person name="Heiman D.I."/>
            <person name="Henn M.R."/>
            <person name="Kodira C.D."/>
            <person name="Leon-Narvaez H."/>
            <person name="Longo L.V."/>
            <person name="Ma L.J."/>
            <person name="Malavazi I."/>
            <person name="Matsuo A.L."/>
            <person name="Morais F.V."/>
            <person name="Pereira M."/>
            <person name="Rodriguez-Brito S."/>
            <person name="Sakthikumar S."/>
            <person name="Salem-Izacc S.M."/>
            <person name="Sykes S.M."/>
            <person name="Teixeira M.M."/>
            <person name="Vallejo M.C."/>
            <person name="Walter M.E."/>
            <person name="Yandava C."/>
            <person name="Young S."/>
            <person name="Zeng Q."/>
            <person name="Zucker J."/>
            <person name="Felipe M.S."/>
            <person name="Goldman G.H."/>
            <person name="Haas B.J."/>
            <person name="McEwen J.G."/>
            <person name="Nino-Vega G."/>
            <person name="Puccia R."/>
            <person name="San-Blas G."/>
            <person name="Soares C.M."/>
            <person name="Birren B.W."/>
            <person name="Cuomo C.A."/>
        </authorList>
    </citation>
    <scope>NUCLEOTIDE SEQUENCE [LARGE SCALE GENOMIC DNA]</scope>
    <source>
        <strain evidence="2">ATCC MYA-826 / Pb01</strain>
    </source>
</reference>
<evidence type="ECO:0000313" key="2">
    <source>
        <dbReference type="Proteomes" id="UP000002059"/>
    </source>
</evidence>
<sequence length="115" mass="13135">MMSDLLPHTEIAINNLESATTGVTLFFFMDSIWRLDFTDETPKEFDTAHCPIKSAENIVSKLKRAREWAEASMASAQRDYEDEANVRRVQPRGVKWDESLAGSQKYMNGLTFLNT</sequence>
<evidence type="ECO:0000313" key="1">
    <source>
        <dbReference type="EMBL" id="KGQ01643.1"/>
    </source>
</evidence>